<feature type="transmembrane region" description="Helical" evidence="1">
    <location>
        <begin position="80"/>
        <end position="100"/>
    </location>
</feature>
<evidence type="ECO:0000256" key="1">
    <source>
        <dbReference type="SAM" id="Phobius"/>
    </source>
</evidence>
<keyword evidence="1" id="KW-0472">Membrane</keyword>
<feature type="transmembrane region" description="Helical" evidence="1">
    <location>
        <begin position="133"/>
        <end position="157"/>
    </location>
</feature>
<keyword evidence="1" id="KW-0812">Transmembrane</keyword>
<dbReference type="Proteomes" id="UP000309133">
    <property type="component" value="Unassembled WGS sequence"/>
</dbReference>
<dbReference type="AlphaFoldDB" id="A0A4S4FL11"/>
<keyword evidence="1" id="KW-1133">Transmembrane helix</keyword>
<dbReference type="EMBL" id="SSSM01000005">
    <property type="protein sequence ID" value="THG29876.1"/>
    <property type="molecule type" value="Genomic_DNA"/>
</dbReference>
<sequence length="159" mass="16666">MVLFVLSLGSLFLVSLLLGVHLFGQVSLNPALRAQSAGTYIPVKHALDISAPRLAKPLMQVGLLAVSATVVAAAISGQALATIASVVSLAALIATLVAILRGDLPINRRMSAWTVADVPSDWEKVRAQWERYFAFRVGTNAAALAGTVVTAVASVYLRS</sequence>
<dbReference type="OrthoDB" id="4412667at2"/>
<evidence type="ECO:0008006" key="4">
    <source>
        <dbReference type="Google" id="ProtNLM"/>
    </source>
</evidence>
<protein>
    <recommendedName>
        <fullName evidence="4">DUF1772 domain-containing protein</fullName>
    </recommendedName>
</protein>
<keyword evidence="3" id="KW-1185">Reference proteome</keyword>
<dbReference type="RefSeq" id="WP_136428205.1">
    <property type="nucleotide sequence ID" value="NZ_SSSM01000005.1"/>
</dbReference>
<evidence type="ECO:0000313" key="3">
    <source>
        <dbReference type="Proteomes" id="UP000309133"/>
    </source>
</evidence>
<reference evidence="2 3" key="1">
    <citation type="submission" date="2019-04" db="EMBL/GenBank/DDBJ databases">
        <authorList>
            <person name="Jiang L."/>
        </authorList>
    </citation>
    <scope>NUCLEOTIDE SEQUENCE [LARGE SCALE GENOMIC DNA]</scope>
    <source>
        <strain evidence="2 3">YIM 131853</strain>
    </source>
</reference>
<organism evidence="2 3">
    <name type="scientific">Naasia lichenicola</name>
    <dbReference type="NCBI Taxonomy" id="2565933"/>
    <lineage>
        <taxon>Bacteria</taxon>
        <taxon>Bacillati</taxon>
        <taxon>Actinomycetota</taxon>
        <taxon>Actinomycetes</taxon>
        <taxon>Micrococcales</taxon>
        <taxon>Microbacteriaceae</taxon>
        <taxon>Naasia</taxon>
    </lineage>
</organism>
<evidence type="ECO:0000313" key="2">
    <source>
        <dbReference type="EMBL" id="THG29876.1"/>
    </source>
</evidence>
<accession>A0A4S4FL11</accession>
<name>A0A4S4FL11_9MICO</name>
<comment type="caution">
    <text evidence="2">The sequence shown here is derived from an EMBL/GenBank/DDBJ whole genome shotgun (WGS) entry which is preliminary data.</text>
</comment>
<proteinExistence type="predicted"/>
<gene>
    <name evidence="2" type="ORF">E6C64_14595</name>
</gene>